<dbReference type="EMBL" id="KZ110597">
    <property type="protein sequence ID" value="OSX62042.1"/>
    <property type="molecule type" value="Genomic_DNA"/>
</dbReference>
<dbReference type="GeneID" id="36330498"/>
<evidence type="ECO:0000259" key="1">
    <source>
        <dbReference type="Pfam" id="PF17109"/>
    </source>
</evidence>
<dbReference type="Proteomes" id="UP000194127">
    <property type="component" value="Unassembled WGS sequence"/>
</dbReference>
<gene>
    <name evidence="2" type="ORF">POSPLADRAFT_1143338</name>
</gene>
<accession>A0A1X6N0L9</accession>
<dbReference type="InterPro" id="IPR031350">
    <property type="entry name" value="Goodbye_dom"/>
</dbReference>
<dbReference type="RefSeq" id="XP_024338836.1">
    <property type="nucleotide sequence ID" value="XM_024485549.1"/>
</dbReference>
<protein>
    <recommendedName>
        <fullName evidence="1">Fungal STAND N-terminal Goodbye domain-containing protein</fullName>
    </recommendedName>
</protein>
<dbReference type="OrthoDB" id="30840at2759"/>
<evidence type="ECO:0000313" key="3">
    <source>
        <dbReference type="Proteomes" id="UP000194127"/>
    </source>
</evidence>
<dbReference type="AlphaFoldDB" id="A0A1X6N0L9"/>
<feature type="domain" description="Fungal STAND N-terminal Goodbye" evidence="1">
    <location>
        <begin position="635"/>
        <end position="711"/>
    </location>
</feature>
<dbReference type="Pfam" id="PF17109">
    <property type="entry name" value="Goodbye"/>
    <property type="match status" value="1"/>
</dbReference>
<proteinExistence type="predicted"/>
<organism evidence="2 3">
    <name type="scientific">Postia placenta MAD-698-R-SB12</name>
    <dbReference type="NCBI Taxonomy" id="670580"/>
    <lineage>
        <taxon>Eukaryota</taxon>
        <taxon>Fungi</taxon>
        <taxon>Dikarya</taxon>
        <taxon>Basidiomycota</taxon>
        <taxon>Agaricomycotina</taxon>
        <taxon>Agaricomycetes</taxon>
        <taxon>Polyporales</taxon>
        <taxon>Adustoporiaceae</taxon>
        <taxon>Rhodonia</taxon>
    </lineage>
</organism>
<reference evidence="2 3" key="1">
    <citation type="submission" date="2017-04" db="EMBL/GenBank/DDBJ databases">
        <title>Genome Sequence of the Model Brown-Rot Fungus Postia placenta SB12.</title>
        <authorList>
            <consortium name="DOE Joint Genome Institute"/>
            <person name="Gaskell J."/>
            <person name="Kersten P."/>
            <person name="Larrondo L.F."/>
            <person name="Canessa P."/>
            <person name="Martinez D."/>
            <person name="Hibbett D."/>
            <person name="Schmoll M."/>
            <person name="Kubicek C.P."/>
            <person name="Martinez A.T."/>
            <person name="Yadav J."/>
            <person name="Master E."/>
            <person name="Magnuson J.K."/>
            <person name="James T."/>
            <person name="Yaver D."/>
            <person name="Berka R."/>
            <person name="Labutti K."/>
            <person name="Lipzen A."/>
            <person name="Aerts A."/>
            <person name="Barry K."/>
            <person name="Henrissat B."/>
            <person name="Blanchette R."/>
            <person name="Grigoriev I."/>
            <person name="Cullen D."/>
        </authorList>
    </citation>
    <scope>NUCLEOTIDE SEQUENCE [LARGE SCALE GENOMIC DNA]</scope>
    <source>
        <strain evidence="2 3">MAD-698-R-SB12</strain>
    </source>
</reference>
<evidence type="ECO:0000313" key="2">
    <source>
        <dbReference type="EMBL" id="OSX62042.1"/>
    </source>
</evidence>
<name>A0A1X6N0L9_9APHY</name>
<sequence length="726" mass="80919">MLRRGLSPRRARTETGWLIHATTSRSLTHDSMSTHELGSTVRIHSACVAPDHRRKGVGLALSKGGTCHAWTLSPAIWDICSSHTRICTVCTIRLALSGSRPWLELRKVLNLSQSPSKQPPSVPADVREQLRRASILSILPQMVHLSAWDADHDGRGTQRNGTDCRVPRTGVASICLRTLDFTRPVALQATDKKLKLLIRAECDLGPLGWYEEGGSEFWLAYMVHTSPSSHSSRSNAVRARYFGRVLCLSKFTLPGAPITYRLLTFAENRRLACDVDTRWDSITSDALRPICENFAFLLDIITGNSSLDITREYIHRAIGALFRAAMNDVAYKAIVAMIQQVPHIPEELRSSSPDMDVDEESCVEYISTVVILMGSCHKIVDQKFNYLNVVTESTLVKEGSVRRLPEELRLTVDDLRWDIGPLEVQVKSAWSKIEDAAKQAKLGLHNVTSVNTIDDLVLRLNGYWRQAKIEAKDQRRLLATLRTMVEPHPVSLHNMAKLISVEPDPWRKVFGSILLLIKTVNGDGAIYSVIMDIFSRLSTILQRVSPQPSLGECMRSSKVCLRILLEMIAIMVLSVGVVTKGQNLRRMKAWAGIEKSVLLTHQPLQLAVDNIDGLVGKLVASTSDSKMVSVTEQLWKNACNVYMKATGKDFRSTEILQGMSSVDGLRSMLDTETYQFMREMHKYDAIHKTLDLVSKCVSQLVDVVSDAVESVSCIPSTHTSVFIAPK</sequence>
<keyword evidence="3" id="KW-1185">Reference proteome</keyword>
<dbReference type="Gene3D" id="3.40.630.30">
    <property type="match status" value="1"/>
</dbReference>